<keyword evidence="11" id="KW-0614">Plasmid</keyword>
<evidence type="ECO:0000256" key="7">
    <source>
        <dbReference type="ARBA" id="ARBA00033000"/>
    </source>
</evidence>
<evidence type="ECO:0000259" key="9">
    <source>
        <dbReference type="Pfam" id="PF00728"/>
    </source>
</evidence>
<dbReference type="Pfam" id="PF02838">
    <property type="entry name" value="Glyco_hydro_20b"/>
    <property type="match status" value="1"/>
</dbReference>
<dbReference type="Pfam" id="PF00728">
    <property type="entry name" value="Glyco_hydro_20"/>
    <property type="match status" value="1"/>
</dbReference>
<evidence type="ECO:0000256" key="1">
    <source>
        <dbReference type="ARBA" id="ARBA00001231"/>
    </source>
</evidence>
<proteinExistence type="inferred from homology"/>
<dbReference type="InterPro" id="IPR015883">
    <property type="entry name" value="Glyco_hydro_20_cat"/>
</dbReference>
<evidence type="ECO:0000256" key="8">
    <source>
        <dbReference type="PIRSR" id="PIRSR625705-1"/>
    </source>
</evidence>
<keyword evidence="5" id="KW-0326">Glycosidase</keyword>
<gene>
    <name evidence="11" type="ORF">FPZ52_14510</name>
</gene>
<feature type="domain" description="Glycoside hydrolase family 20 catalytic" evidence="9">
    <location>
        <begin position="270"/>
        <end position="617"/>
    </location>
</feature>
<dbReference type="Gene3D" id="3.20.20.80">
    <property type="entry name" value="Glycosidases"/>
    <property type="match status" value="1"/>
</dbReference>
<dbReference type="SUPFAM" id="SSF51445">
    <property type="entry name" value="(Trans)glycosidases"/>
    <property type="match status" value="1"/>
</dbReference>
<dbReference type="OrthoDB" id="9763537at2"/>
<dbReference type="EC" id="3.2.1.52" evidence="3"/>
<dbReference type="Gene3D" id="3.30.379.10">
    <property type="entry name" value="Chitobiase/beta-hexosaminidase domain 2-like"/>
    <property type="match status" value="1"/>
</dbReference>
<feature type="domain" description="Beta-hexosaminidase bacterial type N-terminal" evidence="10">
    <location>
        <begin position="174"/>
        <end position="266"/>
    </location>
</feature>
<organism evidence="11 12">
    <name type="scientific">Qingshengfaniella alkalisoli</name>
    <dbReference type="NCBI Taxonomy" id="2599296"/>
    <lineage>
        <taxon>Bacteria</taxon>
        <taxon>Pseudomonadati</taxon>
        <taxon>Pseudomonadota</taxon>
        <taxon>Alphaproteobacteria</taxon>
        <taxon>Rhodobacterales</taxon>
        <taxon>Paracoccaceae</taxon>
        <taxon>Qingshengfaniella</taxon>
    </lineage>
</organism>
<evidence type="ECO:0000256" key="2">
    <source>
        <dbReference type="ARBA" id="ARBA00006285"/>
    </source>
</evidence>
<evidence type="ECO:0000313" key="12">
    <source>
        <dbReference type="Proteomes" id="UP000318483"/>
    </source>
</evidence>
<dbReference type="InterPro" id="IPR015882">
    <property type="entry name" value="HEX_bac_N"/>
</dbReference>
<comment type="catalytic activity">
    <reaction evidence="1">
        <text>Hydrolysis of terminal non-reducing N-acetyl-D-hexosamine residues in N-acetyl-beta-D-hexosaminides.</text>
        <dbReference type="EC" id="3.2.1.52"/>
    </reaction>
</comment>
<dbReference type="InterPro" id="IPR017853">
    <property type="entry name" value="GH"/>
</dbReference>
<comment type="similarity">
    <text evidence="2">Belongs to the glycosyl hydrolase 20 family.</text>
</comment>
<evidence type="ECO:0000313" key="11">
    <source>
        <dbReference type="EMBL" id="QDY70909.1"/>
    </source>
</evidence>
<keyword evidence="12" id="KW-1185">Reference proteome</keyword>
<dbReference type="Proteomes" id="UP000318483">
    <property type="component" value="Plasmid unnamed2"/>
</dbReference>
<evidence type="ECO:0000256" key="3">
    <source>
        <dbReference type="ARBA" id="ARBA00012663"/>
    </source>
</evidence>
<feature type="active site" description="Proton donor" evidence="8">
    <location>
        <position position="445"/>
    </location>
</feature>
<dbReference type="GO" id="GO:0016020">
    <property type="term" value="C:membrane"/>
    <property type="evidence" value="ECO:0007669"/>
    <property type="project" value="TreeGrafter"/>
</dbReference>
<dbReference type="InterPro" id="IPR029018">
    <property type="entry name" value="Hex-like_dom2"/>
</dbReference>
<dbReference type="KEGG" id="lit:FPZ52_14510"/>
<evidence type="ECO:0000256" key="6">
    <source>
        <dbReference type="ARBA" id="ARBA00030512"/>
    </source>
</evidence>
<dbReference type="PANTHER" id="PTHR22600">
    <property type="entry name" value="BETA-HEXOSAMINIDASE"/>
    <property type="match status" value="1"/>
</dbReference>
<dbReference type="PRINTS" id="PR00738">
    <property type="entry name" value="GLHYDRLASE20"/>
</dbReference>
<keyword evidence="4" id="KW-0378">Hydrolase</keyword>
<dbReference type="PANTHER" id="PTHR22600:SF57">
    <property type="entry name" value="BETA-N-ACETYLHEXOSAMINIDASE"/>
    <property type="match status" value="1"/>
</dbReference>
<dbReference type="SUPFAM" id="SSF55545">
    <property type="entry name" value="beta-N-acetylhexosaminidase-like domain"/>
    <property type="match status" value="1"/>
</dbReference>
<accession>A0A5B8IA35</accession>
<evidence type="ECO:0000256" key="4">
    <source>
        <dbReference type="ARBA" id="ARBA00022801"/>
    </source>
</evidence>
<evidence type="ECO:0000256" key="5">
    <source>
        <dbReference type="ARBA" id="ARBA00023295"/>
    </source>
</evidence>
<dbReference type="GO" id="GO:0030203">
    <property type="term" value="P:glycosaminoglycan metabolic process"/>
    <property type="evidence" value="ECO:0007669"/>
    <property type="project" value="TreeGrafter"/>
</dbReference>
<dbReference type="EMBL" id="CP042263">
    <property type="protein sequence ID" value="QDY70909.1"/>
    <property type="molecule type" value="Genomic_DNA"/>
</dbReference>
<sequence>MTDLRLDTRFIASDTPEKARFEFKLYNLGSETLTGFKFAYAALTRIRDGAKIENATFLRRFANFHEYAAPEALTLAPGEAWSFAIEGLTHLPKHRLDGPKSAYLTNTEGAVIPCEVGDLALVGGADTGELRHVPEGKALLPLAIQPWPNMVSVSKFQTARPYVPASDATDAQRQAMAATSALAKRLFPIAQTPFRLDGENGIEVIFKSGNFPKSGYSLQFDAERVTLGYGDASGLSYALTVLAQMHHAASLDPDTFELPANGQIEDAPRYGWRGSHLDVSRHFWDTDQVKRFLDILAWSRMNIFQWHLTDDEGWRIEIKALPELTQAGARRGPDCEMIGQLGHIERHYEGHYTQDQIREVVAHAQSLHIDIIPEIDIPGHCTAVLAAYPHLRDPNEPEDNYRSVQGYPNNALNPAMPETFEFLETVFAEVAELFPASHIHVGADEVDKASWQKSPLAQDMMKDRNIEAGTMGLQAYLLRRGQEILRRLGKNLAGWDEVSYGGGIDTDGALLVAWQKPEVIRELVRQGYDVIASPGQAYYMDMVQASGWNEPGAGWAGVATPEHSYTYEAIEGLTPEEAAKVKGVQSCIWGEHLISTAHFNYMVFPRIFAVAEAGWTQPDNKDWMRFCAICRQMPQL</sequence>
<geneLocation type="plasmid" evidence="11 12">
    <name>unnamed2</name>
</geneLocation>
<name>A0A5B8IA35_9RHOB</name>
<dbReference type="AlphaFoldDB" id="A0A5B8IA35"/>
<protein>
    <recommendedName>
        <fullName evidence="3">beta-N-acetylhexosaminidase</fullName>
        <ecNumber evidence="3">3.2.1.52</ecNumber>
    </recommendedName>
    <alternativeName>
        <fullName evidence="6">Beta-N-acetylhexosaminidase</fullName>
    </alternativeName>
    <alternativeName>
        <fullName evidence="7">N-acetyl-beta-glucosaminidase</fullName>
    </alternativeName>
</protein>
<dbReference type="InterPro" id="IPR025705">
    <property type="entry name" value="Beta_hexosaminidase_sua/sub"/>
</dbReference>
<dbReference type="GO" id="GO:0005975">
    <property type="term" value="P:carbohydrate metabolic process"/>
    <property type="evidence" value="ECO:0007669"/>
    <property type="project" value="InterPro"/>
</dbReference>
<evidence type="ECO:0000259" key="10">
    <source>
        <dbReference type="Pfam" id="PF02838"/>
    </source>
</evidence>
<dbReference type="CDD" id="cd06563">
    <property type="entry name" value="GH20_chitobiase-like"/>
    <property type="match status" value="1"/>
</dbReference>
<dbReference type="GO" id="GO:0004563">
    <property type="term" value="F:beta-N-acetylhexosaminidase activity"/>
    <property type="evidence" value="ECO:0007669"/>
    <property type="project" value="UniProtKB-EC"/>
</dbReference>
<reference evidence="11 12" key="1">
    <citation type="submission" date="2019-07" db="EMBL/GenBank/DDBJ databases">
        <title>Litoreibacter alkalisoli sp. nov., isolated from saline-alkaline soil.</title>
        <authorList>
            <person name="Wang S."/>
            <person name="Xu L."/>
            <person name="Xing Y.-T."/>
            <person name="Sun J.-Q."/>
        </authorList>
    </citation>
    <scope>NUCLEOTIDE SEQUENCE [LARGE SCALE GENOMIC DNA]</scope>
    <source>
        <strain evidence="11 12">LN3S51</strain>
        <plasmid evidence="11 12">unnamed2</plasmid>
    </source>
</reference>
<dbReference type="RefSeq" id="WP_146366325.1">
    <property type="nucleotide sequence ID" value="NZ_CP042263.1"/>
</dbReference>